<dbReference type="KEGG" id="pbap:Pla133_18990"/>
<gene>
    <name evidence="2" type="ORF">Pla133_18990</name>
</gene>
<evidence type="ECO:0000256" key="1">
    <source>
        <dbReference type="SAM" id="MobiDB-lite"/>
    </source>
</evidence>
<name>A0A518BIP7_9BACT</name>
<organism evidence="2 3">
    <name type="scientific">Engelhardtia mirabilis</name>
    <dbReference type="NCBI Taxonomy" id="2528011"/>
    <lineage>
        <taxon>Bacteria</taxon>
        <taxon>Pseudomonadati</taxon>
        <taxon>Planctomycetota</taxon>
        <taxon>Planctomycetia</taxon>
        <taxon>Planctomycetia incertae sedis</taxon>
        <taxon>Engelhardtia</taxon>
    </lineage>
</organism>
<feature type="region of interest" description="Disordered" evidence="1">
    <location>
        <begin position="35"/>
        <end position="65"/>
    </location>
</feature>
<reference evidence="2 3" key="1">
    <citation type="submission" date="2019-02" db="EMBL/GenBank/DDBJ databases">
        <title>Deep-cultivation of Planctomycetes and their phenomic and genomic characterization uncovers novel biology.</title>
        <authorList>
            <person name="Wiegand S."/>
            <person name="Jogler M."/>
            <person name="Boedeker C."/>
            <person name="Pinto D."/>
            <person name="Vollmers J."/>
            <person name="Rivas-Marin E."/>
            <person name="Kohn T."/>
            <person name="Peeters S.H."/>
            <person name="Heuer A."/>
            <person name="Rast P."/>
            <person name="Oberbeckmann S."/>
            <person name="Bunk B."/>
            <person name="Jeske O."/>
            <person name="Meyerdierks A."/>
            <person name="Storesund J.E."/>
            <person name="Kallscheuer N."/>
            <person name="Luecker S."/>
            <person name="Lage O.M."/>
            <person name="Pohl T."/>
            <person name="Merkel B.J."/>
            <person name="Hornburger P."/>
            <person name="Mueller R.-W."/>
            <person name="Bruemmer F."/>
            <person name="Labrenz M."/>
            <person name="Spormann A.M."/>
            <person name="Op den Camp H."/>
            <person name="Overmann J."/>
            <person name="Amann R."/>
            <person name="Jetten M.S.M."/>
            <person name="Mascher T."/>
            <person name="Medema M.H."/>
            <person name="Devos D.P."/>
            <person name="Kaster A.-K."/>
            <person name="Ovreas L."/>
            <person name="Rohde M."/>
            <person name="Galperin M.Y."/>
            <person name="Jogler C."/>
        </authorList>
    </citation>
    <scope>NUCLEOTIDE SEQUENCE [LARGE SCALE GENOMIC DNA]</scope>
    <source>
        <strain evidence="2 3">Pla133</strain>
    </source>
</reference>
<keyword evidence="3" id="KW-1185">Reference proteome</keyword>
<feature type="compositionally biased region" description="Basic and acidic residues" evidence="1">
    <location>
        <begin position="55"/>
        <end position="65"/>
    </location>
</feature>
<evidence type="ECO:0000313" key="2">
    <source>
        <dbReference type="EMBL" id="QDU66823.1"/>
    </source>
</evidence>
<sequence>MPLPATTRLEPRTTRREMLAPMLGMRIACRVVDEPPGPAPALPAEPTGPVVDLGAEDRSIQRPAG</sequence>
<dbReference type="Proteomes" id="UP000316921">
    <property type="component" value="Chromosome"/>
</dbReference>
<dbReference type="EMBL" id="CP036287">
    <property type="protein sequence ID" value="QDU66823.1"/>
    <property type="molecule type" value="Genomic_DNA"/>
</dbReference>
<proteinExistence type="predicted"/>
<evidence type="ECO:0000313" key="3">
    <source>
        <dbReference type="Proteomes" id="UP000316921"/>
    </source>
</evidence>
<dbReference type="RefSeq" id="WP_145064626.1">
    <property type="nucleotide sequence ID" value="NZ_CP036287.1"/>
</dbReference>
<protein>
    <submittedName>
        <fullName evidence="2">Uncharacterized protein</fullName>
    </submittedName>
</protein>
<accession>A0A518BIP7</accession>
<dbReference type="AlphaFoldDB" id="A0A518BIP7"/>